<organism evidence="1 2">
    <name type="scientific">Toxocara canis</name>
    <name type="common">Canine roundworm</name>
    <dbReference type="NCBI Taxonomy" id="6265"/>
    <lineage>
        <taxon>Eukaryota</taxon>
        <taxon>Metazoa</taxon>
        <taxon>Ecdysozoa</taxon>
        <taxon>Nematoda</taxon>
        <taxon>Chromadorea</taxon>
        <taxon>Rhabditida</taxon>
        <taxon>Spirurina</taxon>
        <taxon>Ascaridomorpha</taxon>
        <taxon>Ascaridoidea</taxon>
        <taxon>Toxocaridae</taxon>
        <taxon>Toxocara</taxon>
    </lineage>
</organism>
<sequence length="112" mass="13113">MLRKFSMFPSLKIGALSAFTETSLLVVQYPSSTFFKTKMTDYRECALISFRNDPLHQGCARISFKPFQFETWQRVSLRHRVNTHVHACSCPALSTMEPMWKEMRMFVVFSFS</sequence>
<dbReference type="Proteomes" id="UP000031036">
    <property type="component" value="Unassembled WGS sequence"/>
</dbReference>
<gene>
    <name evidence="1" type="ORF">Tcan_00265</name>
</gene>
<keyword evidence="2" id="KW-1185">Reference proteome</keyword>
<name>A0A0B2VWT1_TOXCA</name>
<comment type="caution">
    <text evidence="1">The sequence shown here is derived from an EMBL/GenBank/DDBJ whole genome shotgun (WGS) entry which is preliminary data.</text>
</comment>
<evidence type="ECO:0000313" key="2">
    <source>
        <dbReference type="Proteomes" id="UP000031036"/>
    </source>
</evidence>
<dbReference type="EMBL" id="JPKZ01000720">
    <property type="protein sequence ID" value="KHN85879.1"/>
    <property type="molecule type" value="Genomic_DNA"/>
</dbReference>
<proteinExistence type="predicted"/>
<protein>
    <submittedName>
        <fullName evidence="1">Uncharacterized protein</fullName>
    </submittedName>
</protein>
<evidence type="ECO:0000313" key="1">
    <source>
        <dbReference type="EMBL" id="KHN85879.1"/>
    </source>
</evidence>
<reference evidence="1 2" key="1">
    <citation type="submission" date="2014-11" db="EMBL/GenBank/DDBJ databases">
        <title>Genetic blueprint of the zoonotic pathogen Toxocara canis.</title>
        <authorList>
            <person name="Zhu X.-Q."/>
            <person name="Korhonen P.K."/>
            <person name="Cai H."/>
            <person name="Young N.D."/>
            <person name="Nejsum P."/>
            <person name="von Samson-Himmelstjerna G."/>
            <person name="Boag P.R."/>
            <person name="Tan P."/>
            <person name="Li Q."/>
            <person name="Min J."/>
            <person name="Yang Y."/>
            <person name="Wang X."/>
            <person name="Fang X."/>
            <person name="Hall R.S."/>
            <person name="Hofmann A."/>
            <person name="Sternberg P.W."/>
            <person name="Jex A.R."/>
            <person name="Gasser R.B."/>
        </authorList>
    </citation>
    <scope>NUCLEOTIDE SEQUENCE [LARGE SCALE GENOMIC DNA]</scope>
    <source>
        <strain evidence="1">PN_DK_2014</strain>
    </source>
</reference>
<accession>A0A0B2VWT1</accession>
<dbReference type="AlphaFoldDB" id="A0A0B2VWT1"/>